<name>A0A5S5D140_9SPHI</name>
<evidence type="ECO:0000256" key="4">
    <source>
        <dbReference type="ARBA" id="ARBA00022806"/>
    </source>
</evidence>
<dbReference type="InterPro" id="IPR052511">
    <property type="entry name" value="ATP-dep_Helicase"/>
</dbReference>
<evidence type="ECO:0000256" key="2">
    <source>
        <dbReference type="ARBA" id="ARBA00022763"/>
    </source>
</evidence>
<dbReference type="EMBL" id="VNHX01000027">
    <property type="protein sequence ID" value="TYP89475.1"/>
    <property type="molecule type" value="Genomic_DNA"/>
</dbReference>
<evidence type="ECO:0000256" key="1">
    <source>
        <dbReference type="ARBA" id="ARBA00022741"/>
    </source>
</evidence>
<dbReference type="Pfam" id="PF19306">
    <property type="entry name" value="WHD_Lhr"/>
    <property type="match status" value="1"/>
</dbReference>
<dbReference type="InterPro" id="IPR026362">
    <property type="entry name" value="DEXH_lig_assoc"/>
</dbReference>
<evidence type="ECO:0000256" key="3">
    <source>
        <dbReference type="ARBA" id="ARBA00022801"/>
    </source>
</evidence>
<evidence type="ECO:0000259" key="11">
    <source>
        <dbReference type="PROSITE" id="PS51194"/>
    </source>
</evidence>
<dbReference type="PANTHER" id="PTHR47962:SF3">
    <property type="entry name" value="LARGE ATP-DEPENDENT HELICASE-RELATED PROTEIN"/>
    <property type="match status" value="1"/>
</dbReference>
<feature type="domain" description="Helicase ATP-binding" evidence="10">
    <location>
        <begin position="24"/>
        <end position="210"/>
    </location>
</feature>
<dbReference type="InterPro" id="IPR027417">
    <property type="entry name" value="P-loop_NTPase"/>
</dbReference>
<dbReference type="InterPro" id="IPR001650">
    <property type="entry name" value="Helicase_C-like"/>
</dbReference>
<dbReference type="PANTHER" id="PTHR47962">
    <property type="entry name" value="ATP-DEPENDENT HELICASE LHR-RELATED-RELATED"/>
    <property type="match status" value="1"/>
</dbReference>
<dbReference type="Gene3D" id="3.40.50.300">
    <property type="entry name" value="P-loop containing nucleotide triphosphate hydrolases"/>
    <property type="match status" value="2"/>
</dbReference>
<evidence type="ECO:0000256" key="8">
    <source>
        <dbReference type="ARBA" id="ARBA00023235"/>
    </source>
</evidence>
<evidence type="ECO:0000256" key="6">
    <source>
        <dbReference type="ARBA" id="ARBA00023125"/>
    </source>
</evidence>
<keyword evidence="5" id="KW-0067">ATP-binding</keyword>
<proteinExistence type="inferred from homology"/>
<dbReference type="RefSeq" id="WP_148910064.1">
    <property type="nucleotide sequence ID" value="NZ_VNHX01000027.1"/>
</dbReference>
<comment type="caution">
    <text evidence="12">The sequence shown here is derived from an EMBL/GenBank/DDBJ whole genome shotgun (WGS) entry which is preliminary data.</text>
</comment>
<evidence type="ECO:0000256" key="9">
    <source>
        <dbReference type="ARBA" id="ARBA00093467"/>
    </source>
</evidence>
<sequence length="813" mass="92335">MNQFASVWFFNQGWEPHSFQRQAWRAIEKGHSGLLNAPTGFGKTFAIWFGILAHYYQYQDYRQRKGKQAALHAIWITPLRALSKEIHKAVSQVSTDLDLDYKIELRTGDTSLSERKNQRTKPPQALITTPESVHLLLASKGAADYFGQLAFVVVDEWHELLGSKRGVLVELALSRLKAINPKLKIWGISATIGNLSEAQEILLGKGHQGVMIRATLKKKIKVETVLPDSLERFPWAGHLGIHLLDKVVAIIRQHGSTLIFTNTRSQCEIWYQQLISHYPEFAGILAVHHGSLSDEVRLWVEDALHRGKLKAVVCTSSLDLGVDFRPVDCVVQIGSPKGVARFLQRAGRSGHRPHEISYIYYVPTNSLEIIEGDSLKYALKEGIIEQRIPYIRSFDVLLQYLMTLAVGDGFPADRTFDEIKSTHCFASISRQEYDECLAMLTHGGKTLQAYDDFRRLVLADGLYRVESRRLAMRHRLSIGAIVSDAMMRVKLMNGKFLGSIEESFISKLNTGDVFWFSGRQLELQHVRNMEVIVRPTTKAKGVVPSWMGGRFSISPDLGTAIRHSFRNIHKARVGSPELSFLRPLFEEQKVRSALPQEEELLVEYIATKYGYHLFVYPFDGKLVHEGMAQVLAYRLGKIQPASFSIASNEYGFELLSSTRYEVNDGMIKALLSPDHLHEDITSGINVREMARRRFRDIAGIAGLVFQGYPGKAVKTRHLQANAGLFFSVFEDYDPTNLLLREAYDEVFDFQLEEGRMQLAFERIANHTIILSCPQQLTPFSFPIFSESFREKYSNEDWQSRLELLKLQLEGKIG</sequence>
<gene>
    <name evidence="12" type="ORF">BC792_12777</name>
</gene>
<reference evidence="12 13" key="1">
    <citation type="submission" date="2019-07" db="EMBL/GenBank/DDBJ databases">
        <title>Genomic Encyclopedia of Archaeal and Bacterial Type Strains, Phase II (KMG-II): from individual species to whole genera.</title>
        <authorList>
            <person name="Goeker M."/>
        </authorList>
    </citation>
    <scope>NUCLEOTIDE SEQUENCE [LARGE SCALE GENOMIC DNA]</scope>
    <source>
        <strain evidence="12 13">DSM 18850</strain>
    </source>
</reference>
<evidence type="ECO:0000313" key="12">
    <source>
        <dbReference type="EMBL" id="TYP89475.1"/>
    </source>
</evidence>
<dbReference type="GO" id="GO:0006281">
    <property type="term" value="P:DNA repair"/>
    <property type="evidence" value="ECO:0007669"/>
    <property type="project" value="UniProtKB-KW"/>
</dbReference>
<dbReference type="SMART" id="SM00490">
    <property type="entry name" value="HELICc"/>
    <property type="match status" value="1"/>
</dbReference>
<dbReference type="SMART" id="SM00487">
    <property type="entry name" value="DEXDc"/>
    <property type="match status" value="1"/>
</dbReference>
<dbReference type="InterPro" id="IPR013701">
    <property type="entry name" value="Lhr-like_DEAD/DEAH_assoc"/>
</dbReference>
<evidence type="ECO:0000313" key="13">
    <source>
        <dbReference type="Proteomes" id="UP000325105"/>
    </source>
</evidence>
<protein>
    <submittedName>
        <fullName evidence="12">ATP-dependent Lhr-like helicase</fullName>
    </submittedName>
</protein>
<dbReference type="GO" id="GO:0005524">
    <property type="term" value="F:ATP binding"/>
    <property type="evidence" value="ECO:0007669"/>
    <property type="project" value="UniProtKB-KW"/>
</dbReference>
<dbReference type="Pfam" id="PF00270">
    <property type="entry name" value="DEAD"/>
    <property type="match status" value="1"/>
</dbReference>
<dbReference type="OrthoDB" id="9815222at2"/>
<evidence type="ECO:0000256" key="7">
    <source>
        <dbReference type="ARBA" id="ARBA00023204"/>
    </source>
</evidence>
<dbReference type="Pfam" id="PF00271">
    <property type="entry name" value="Helicase_C"/>
    <property type="match status" value="1"/>
</dbReference>
<comment type="similarity">
    <text evidence="9">Belongs to the Lhr helicase family. Lhr-Core subfamily.</text>
</comment>
<dbReference type="NCBIfam" id="TIGR04121">
    <property type="entry name" value="DEXH_lig_assoc"/>
    <property type="match status" value="1"/>
</dbReference>
<keyword evidence="6" id="KW-0238">DNA-binding</keyword>
<organism evidence="12 13">
    <name type="scientific">Sphingobacterium allocomposti</name>
    <dbReference type="NCBI Taxonomy" id="415956"/>
    <lineage>
        <taxon>Bacteria</taxon>
        <taxon>Pseudomonadati</taxon>
        <taxon>Bacteroidota</taxon>
        <taxon>Sphingobacteriia</taxon>
        <taxon>Sphingobacteriales</taxon>
        <taxon>Sphingobacteriaceae</taxon>
        <taxon>Sphingobacterium</taxon>
    </lineage>
</organism>
<dbReference type="PROSITE" id="PS51194">
    <property type="entry name" value="HELICASE_CTER"/>
    <property type="match status" value="1"/>
</dbReference>
<accession>A0A5S5D140</accession>
<keyword evidence="2" id="KW-0227">DNA damage</keyword>
<keyword evidence="4 12" id="KW-0347">Helicase</keyword>
<dbReference type="GO" id="GO:0004386">
    <property type="term" value="F:helicase activity"/>
    <property type="evidence" value="ECO:0007669"/>
    <property type="project" value="UniProtKB-KW"/>
</dbReference>
<dbReference type="InterPro" id="IPR017170">
    <property type="entry name" value="Lhr-like"/>
</dbReference>
<keyword evidence="8" id="KW-0413">Isomerase</keyword>
<dbReference type="CDD" id="cd18796">
    <property type="entry name" value="SF2_C_LHR"/>
    <property type="match status" value="1"/>
</dbReference>
<dbReference type="InterPro" id="IPR045628">
    <property type="entry name" value="Lhr_WH_dom"/>
</dbReference>
<dbReference type="Proteomes" id="UP000325105">
    <property type="component" value="Unassembled WGS sequence"/>
</dbReference>
<dbReference type="GO" id="GO:0016887">
    <property type="term" value="F:ATP hydrolysis activity"/>
    <property type="evidence" value="ECO:0007669"/>
    <property type="project" value="TreeGrafter"/>
</dbReference>
<dbReference type="SUPFAM" id="SSF52540">
    <property type="entry name" value="P-loop containing nucleoside triphosphate hydrolases"/>
    <property type="match status" value="1"/>
</dbReference>
<evidence type="ECO:0000256" key="5">
    <source>
        <dbReference type="ARBA" id="ARBA00022840"/>
    </source>
</evidence>
<keyword evidence="3" id="KW-0378">Hydrolase</keyword>
<dbReference type="PROSITE" id="PS51192">
    <property type="entry name" value="HELICASE_ATP_BIND_1"/>
    <property type="match status" value="1"/>
</dbReference>
<keyword evidence="7" id="KW-0234">DNA repair</keyword>
<dbReference type="AlphaFoldDB" id="A0A5S5D140"/>
<dbReference type="Pfam" id="PF08494">
    <property type="entry name" value="DEAD_assoc"/>
    <property type="match status" value="1"/>
</dbReference>
<dbReference type="InterPro" id="IPR014001">
    <property type="entry name" value="Helicase_ATP-bd"/>
</dbReference>
<keyword evidence="1" id="KW-0547">Nucleotide-binding</keyword>
<dbReference type="InterPro" id="IPR011545">
    <property type="entry name" value="DEAD/DEAH_box_helicase_dom"/>
</dbReference>
<keyword evidence="13" id="KW-1185">Reference proteome</keyword>
<evidence type="ECO:0000259" key="10">
    <source>
        <dbReference type="PROSITE" id="PS51192"/>
    </source>
</evidence>
<dbReference type="GO" id="GO:0003677">
    <property type="term" value="F:DNA binding"/>
    <property type="evidence" value="ECO:0007669"/>
    <property type="project" value="UniProtKB-KW"/>
</dbReference>
<dbReference type="PIRSF" id="PIRSF037307">
    <property type="entry name" value="Lhr-like_helic_prd"/>
    <property type="match status" value="1"/>
</dbReference>
<feature type="domain" description="Helicase C-terminal" evidence="11">
    <location>
        <begin position="243"/>
        <end position="402"/>
    </location>
</feature>